<feature type="domain" description="TonB-dependent receptor-like beta-barrel" evidence="11">
    <location>
        <begin position="537"/>
        <end position="1100"/>
    </location>
</feature>
<dbReference type="InterPro" id="IPR000531">
    <property type="entry name" value="Beta-barrel_TonB"/>
</dbReference>
<proteinExistence type="inferred from homology"/>
<evidence type="ECO:0000256" key="6">
    <source>
        <dbReference type="ARBA" id="ARBA00023136"/>
    </source>
</evidence>
<dbReference type="Gene3D" id="2.170.130.10">
    <property type="entry name" value="TonB-dependent receptor, plug domain"/>
    <property type="match status" value="1"/>
</dbReference>
<dbReference type="InterPro" id="IPR037066">
    <property type="entry name" value="Plug_dom_sf"/>
</dbReference>
<dbReference type="SUPFAM" id="SSF56935">
    <property type="entry name" value="Porins"/>
    <property type="match status" value="1"/>
</dbReference>
<dbReference type="Pfam" id="PF13715">
    <property type="entry name" value="CarbopepD_reg_2"/>
    <property type="match status" value="1"/>
</dbReference>
<keyword evidence="4 8" id="KW-0812">Transmembrane</keyword>
<dbReference type="NCBIfam" id="TIGR04057">
    <property type="entry name" value="SusC_RagA_signa"/>
    <property type="match status" value="1"/>
</dbReference>
<dbReference type="EMBL" id="JAUJEB010000016">
    <property type="protein sequence ID" value="MDN5217438.1"/>
    <property type="molecule type" value="Genomic_DNA"/>
</dbReference>
<comment type="subcellular location">
    <subcellularLocation>
        <location evidence="1 8">Cell outer membrane</location>
        <topology evidence="1 8">Multi-pass membrane protein</topology>
    </subcellularLocation>
</comment>
<protein>
    <submittedName>
        <fullName evidence="13">TonB-dependent receptor</fullName>
    </submittedName>
</protein>
<keyword evidence="6 8" id="KW-0472">Membrane</keyword>
<evidence type="ECO:0000256" key="8">
    <source>
        <dbReference type="PROSITE-ProRule" id="PRU01360"/>
    </source>
</evidence>
<dbReference type="InterPro" id="IPR036942">
    <property type="entry name" value="Beta-barrel_TonB_sf"/>
</dbReference>
<dbReference type="InterPro" id="IPR012910">
    <property type="entry name" value="Plug_dom"/>
</dbReference>
<keyword evidence="10" id="KW-0732">Signal</keyword>
<accession>A0ABT8LI19</accession>
<keyword evidence="3 8" id="KW-1134">Transmembrane beta strand</keyword>
<evidence type="ECO:0000256" key="4">
    <source>
        <dbReference type="ARBA" id="ARBA00022692"/>
    </source>
</evidence>
<evidence type="ECO:0000313" key="14">
    <source>
        <dbReference type="Proteomes" id="UP001172083"/>
    </source>
</evidence>
<feature type="signal peptide" evidence="10">
    <location>
        <begin position="1"/>
        <end position="21"/>
    </location>
</feature>
<comment type="similarity">
    <text evidence="8 9">Belongs to the TonB-dependent receptor family.</text>
</comment>
<feature type="chain" id="PRO_5047453295" evidence="10">
    <location>
        <begin position="22"/>
        <end position="1139"/>
    </location>
</feature>
<keyword evidence="7 8" id="KW-0998">Cell outer membrane</keyword>
<evidence type="ECO:0000313" key="13">
    <source>
        <dbReference type="EMBL" id="MDN5217438.1"/>
    </source>
</evidence>
<dbReference type="InterPro" id="IPR023997">
    <property type="entry name" value="TonB-dep_OMP_SusC/RagA_CS"/>
</dbReference>
<dbReference type="RefSeq" id="WP_346762774.1">
    <property type="nucleotide sequence ID" value="NZ_JAUJEB010000016.1"/>
</dbReference>
<dbReference type="Gene3D" id="2.40.170.20">
    <property type="entry name" value="TonB-dependent receptor, beta-barrel domain"/>
    <property type="match status" value="1"/>
</dbReference>
<comment type="caution">
    <text evidence="13">The sequence shown here is derived from an EMBL/GenBank/DDBJ whole genome shotgun (WGS) entry which is preliminary data.</text>
</comment>
<sequence>MTRFVFILMMVQAASASLILANESSAQGKSIYDIELNLRFSDSPILEVLDKIERKTDFYFSYNSKVLTVSQLVTVNGKYSLGVILEKISRQTRLKFRRVDSNIHIYSREGNEKLVDELKSEDRQRFNVSGKVTGELNEPLPGATVLEKGTTNGSVTDVEGNYSLNVSSENAILTFSFVGYVAMEVPVNSRSVIDVKMNVDISSLQEIVVVGYGEQKKANLTGAVSTISSDLLDERPVSNTADLLAGLAPGLSTTQVSGGIAGGDDPIIRLRGVGTLNNADPLILVDGTPASISDITPSDIENISILKDASAAAIYGSRAANGVILITTKTASVGLKIDYQAFAGFQEVATRPDLITDPIVWMELKNEGMVNSNQPVIFSESAIDEYRAGLGTDALRYPETDWFDILVGDRAFMTSHTLTLSGGSEKSRIRTSFNYLNQDGIGLNNSMERFSLRINNENELTKNLKVGTNLFVAWSDIVPIVDGPPGFNNQQRSFLHMGMQEMPIVPAIQAPDGRWGDAQVDGAGSINNWVALASVIDDEQRRQRAQGQIYASWDILEGLRLDGRVALNYNNSSRNQFIGLIPTGTLWNFNTETGSPTDRGESAFSRKNTTNLLTNFITLTYSKSINDVHNFSVLAGYQLDKFRGEQTQGSIQEFASNSTRVLSAGLENPGVSQNIEKWSLLSYFGRFNYNFKERYLFEANLRLDGSSRFREGKRWGTFPSFSAGWRISEEGFLRDKTFLDELKLRASWGQLGNQQINAYPYQATYSVNETYSFGGNVALGIAQTDIANPDIEWETTTSWNLGLDASFFEGKVSMSVDYFNRETDGILVRQEIPDYLGDKRAPFENLAVVVNKGLEVELMHRNNIGGFTYHAGINFTVQDNELTKYLSDIPFINSAPTGSYVLQEGQPIWSIFGYQNIGVYQTQDEVTNDPVYPVTPSPGDLIFADINGRDANGNLTGIADSLITDADRTVIGNQIPKYLFGANFGFGYGNFDLSIILQGVFDVDTWTGVSAAFWPNDKDDRGQIHEVWLDRWTPENPSSELPRIVSGGAYPQNILPSSFFVEDNSYLRVKNVTLGYNFPEKLLNGLKMSRLRLYTSVDNLFTFSKFVRKWGWDPERQPQQFDVRIPNVRTFVLGANVTF</sequence>
<gene>
    <name evidence="13" type="ORF">QQ020_35515</name>
</gene>
<dbReference type="Proteomes" id="UP001172083">
    <property type="component" value="Unassembled WGS sequence"/>
</dbReference>
<evidence type="ECO:0000256" key="10">
    <source>
        <dbReference type="SAM" id="SignalP"/>
    </source>
</evidence>
<evidence type="ECO:0000256" key="1">
    <source>
        <dbReference type="ARBA" id="ARBA00004571"/>
    </source>
</evidence>
<keyword evidence="13" id="KW-0675">Receptor</keyword>
<feature type="domain" description="TonB-dependent receptor plug" evidence="12">
    <location>
        <begin position="217"/>
        <end position="323"/>
    </location>
</feature>
<evidence type="ECO:0000256" key="2">
    <source>
        <dbReference type="ARBA" id="ARBA00022448"/>
    </source>
</evidence>
<keyword evidence="14" id="KW-1185">Reference proteome</keyword>
<keyword evidence="2 8" id="KW-0813">Transport</keyword>
<dbReference type="InterPro" id="IPR008969">
    <property type="entry name" value="CarboxyPept-like_regulatory"/>
</dbReference>
<dbReference type="NCBIfam" id="TIGR04056">
    <property type="entry name" value="OMP_RagA_SusC"/>
    <property type="match status" value="1"/>
</dbReference>
<organism evidence="13 14">
    <name type="scientific">Agaribacillus aureus</name>
    <dbReference type="NCBI Taxonomy" id="3051825"/>
    <lineage>
        <taxon>Bacteria</taxon>
        <taxon>Pseudomonadati</taxon>
        <taxon>Bacteroidota</taxon>
        <taxon>Cytophagia</taxon>
        <taxon>Cytophagales</taxon>
        <taxon>Splendidivirgaceae</taxon>
        <taxon>Agaribacillus</taxon>
    </lineage>
</organism>
<dbReference type="Pfam" id="PF07715">
    <property type="entry name" value="Plug"/>
    <property type="match status" value="1"/>
</dbReference>
<evidence type="ECO:0000256" key="9">
    <source>
        <dbReference type="RuleBase" id="RU003357"/>
    </source>
</evidence>
<name>A0ABT8LI19_9BACT</name>
<evidence type="ECO:0000256" key="3">
    <source>
        <dbReference type="ARBA" id="ARBA00022452"/>
    </source>
</evidence>
<dbReference type="InterPro" id="IPR039426">
    <property type="entry name" value="TonB-dep_rcpt-like"/>
</dbReference>
<dbReference type="InterPro" id="IPR023996">
    <property type="entry name" value="TonB-dep_OMP_SusC/RagA"/>
</dbReference>
<dbReference type="PROSITE" id="PS52016">
    <property type="entry name" value="TONB_DEPENDENT_REC_3"/>
    <property type="match status" value="1"/>
</dbReference>
<keyword evidence="5 9" id="KW-0798">TonB box</keyword>
<evidence type="ECO:0000259" key="11">
    <source>
        <dbReference type="Pfam" id="PF00593"/>
    </source>
</evidence>
<dbReference type="Pfam" id="PF00593">
    <property type="entry name" value="TonB_dep_Rec_b-barrel"/>
    <property type="match status" value="1"/>
</dbReference>
<evidence type="ECO:0000256" key="7">
    <source>
        <dbReference type="ARBA" id="ARBA00023237"/>
    </source>
</evidence>
<evidence type="ECO:0000256" key="5">
    <source>
        <dbReference type="ARBA" id="ARBA00023077"/>
    </source>
</evidence>
<reference evidence="13" key="1">
    <citation type="submission" date="2023-06" db="EMBL/GenBank/DDBJ databases">
        <title>Genomic of Agaribacillus aureum.</title>
        <authorList>
            <person name="Wang G."/>
        </authorList>
    </citation>
    <scope>NUCLEOTIDE SEQUENCE</scope>
    <source>
        <strain evidence="13">BMA12</strain>
    </source>
</reference>
<dbReference type="SUPFAM" id="SSF49464">
    <property type="entry name" value="Carboxypeptidase regulatory domain-like"/>
    <property type="match status" value="1"/>
</dbReference>
<dbReference type="Gene3D" id="2.60.40.1120">
    <property type="entry name" value="Carboxypeptidase-like, regulatory domain"/>
    <property type="match status" value="1"/>
</dbReference>
<evidence type="ECO:0000259" key="12">
    <source>
        <dbReference type="Pfam" id="PF07715"/>
    </source>
</evidence>